<name>A0A4S2KX07_9HYME</name>
<evidence type="ECO:0000256" key="6">
    <source>
        <dbReference type="ARBA" id="ARBA00022553"/>
    </source>
</evidence>
<keyword evidence="5" id="KW-1017">Isopeptide bond</keyword>
<feature type="compositionally biased region" description="Polar residues" evidence="30">
    <location>
        <begin position="726"/>
        <end position="735"/>
    </location>
</feature>
<dbReference type="EC" id="1.8.5.8" evidence="25"/>
<feature type="compositionally biased region" description="Low complexity" evidence="30">
    <location>
        <begin position="1246"/>
        <end position="1267"/>
    </location>
</feature>
<dbReference type="STRING" id="300112.A0A4S2KX07"/>
<feature type="region of interest" description="Disordered" evidence="30">
    <location>
        <begin position="437"/>
        <end position="592"/>
    </location>
</feature>
<dbReference type="Gene3D" id="3.50.50.60">
    <property type="entry name" value="FAD/NAD(P)-binding domain"/>
    <property type="match status" value="2"/>
</dbReference>
<feature type="region of interest" description="Disordered" evidence="30">
    <location>
        <begin position="1101"/>
        <end position="1231"/>
    </location>
</feature>
<evidence type="ECO:0000256" key="22">
    <source>
        <dbReference type="ARBA" id="ARBA00052986"/>
    </source>
</evidence>
<comment type="caution">
    <text evidence="32">The sequence shown here is derived from an EMBL/GenBank/DDBJ whole genome shotgun (WGS) entry which is preliminary data.</text>
</comment>
<dbReference type="InterPro" id="IPR006671">
    <property type="entry name" value="Cyclin_N"/>
</dbReference>
<evidence type="ECO:0000256" key="7">
    <source>
        <dbReference type="ARBA" id="ARBA00022618"/>
    </source>
</evidence>
<feature type="compositionally biased region" description="Basic and acidic residues" evidence="30">
    <location>
        <begin position="1281"/>
        <end position="1290"/>
    </location>
</feature>
<dbReference type="SUPFAM" id="SSF51905">
    <property type="entry name" value="FAD/NAD(P)-binding domain"/>
    <property type="match status" value="1"/>
</dbReference>
<feature type="compositionally biased region" description="Basic and acidic residues" evidence="30">
    <location>
        <begin position="576"/>
        <end position="592"/>
    </location>
</feature>
<comment type="catalytic activity">
    <reaction evidence="20">
        <text>ubiquinone-10 + hydrogen sulfide + sulfite + 2 H(+) = ubiquinol-10 + thiosulfate</text>
        <dbReference type="Rhea" id="RHEA:38359"/>
        <dbReference type="ChEBI" id="CHEBI:15378"/>
        <dbReference type="ChEBI" id="CHEBI:17359"/>
        <dbReference type="ChEBI" id="CHEBI:29919"/>
        <dbReference type="ChEBI" id="CHEBI:33542"/>
        <dbReference type="ChEBI" id="CHEBI:46245"/>
        <dbReference type="ChEBI" id="CHEBI:64183"/>
    </reaction>
    <physiologicalReaction direction="left-to-right" evidence="20">
        <dbReference type="Rhea" id="RHEA:38360"/>
    </physiologicalReaction>
</comment>
<evidence type="ECO:0000256" key="11">
    <source>
        <dbReference type="ARBA" id="ARBA00022843"/>
    </source>
</evidence>
<dbReference type="GO" id="GO:0005739">
    <property type="term" value="C:mitochondrion"/>
    <property type="evidence" value="ECO:0007669"/>
    <property type="project" value="UniProtKB-SubCell"/>
</dbReference>
<dbReference type="GO" id="GO:0070221">
    <property type="term" value="P:sulfide oxidation, using sulfide:quinone oxidoreductase"/>
    <property type="evidence" value="ECO:0007669"/>
    <property type="project" value="TreeGrafter"/>
</dbReference>
<dbReference type="SUPFAM" id="SSF47954">
    <property type="entry name" value="Cyclin-like"/>
    <property type="match status" value="2"/>
</dbReference>
<evidence type="ECO:0000259" key="31">
    <source>
        <dbReference type="SMART" id="SM00385"/>
    </source>
</evidence>
<evidence type="ECO:0000256" key="12">
    <source>
        <dbReference type="ARBA" id="ARBA00022946"/>
    </source>
</evidence>
<keyword evidence="14" id="KW-0805">Transcription regulation</keyword>
<feature type="compositionally biased region" description="Polar residues" evidence="30">
    <location>
        <begin position="1269"/>
        <end position="1280"/>
    </location>
</feature>
<evidence type="ECO:0000256" key="27">
    <source>
        <dbReference type="ARBA" id="ARBA00082958"/>
    </source>
</evidence>
<evidence type="ECO:0000256" key="9">
    <source>
        <dbReference type="ARBA" id="ARBA00022719"/>
    </source>
</evidence>
<evidence type="ECO:0000256" key="19">
    <source>
        <dbReference type="ARBA" id="ARBA00023306"/>
    </source>
</evidence>
<feature type="compositionally biased region" description="Basic residues" evidence="30">
    <location>
        <begin position="1116"/>
        <end position="1143"/>
    </location>
</feature>
<keyword evidence="19" id="KW-0131">Cell cycle</keyword>
<comment type="similarity">
    <text evidence="24">Belongs to the SQRD family.</text>
</comment>
<sequence length="1896" mass="210417">MAADERWYFSREQLANTPSRRAGIDADKELSYRQQAANFIQDMGQRLVVSQLCINTAIVYMHRFYVFHSLTQFHRNAIAVAALFLAAKVEEQPRKLEHVIKMAYMCLHRDQPPPDSRSEQFLEQAQDLVFNENVLLQTLGFDVAIDHPHTHVVRCCQLVKGTASKDLAQTSYFMASNSLHLTTMCLQYKPTVVACFCIHLACKWSNWEIPQSTEGKEWFWYVDRSVTAELLQELTNEFLHIFDKCPSRLKRKIMSISANQSPNIHPPSLPNSPFDTEPRRIQSPALDGAAALVAQLNRVHHAVESAAAAHSSRSHHAVDGVAAAHSSRSHHAAEGTAGAPAAAAAHSSRTHHAADGTSSTSSTAVTAHSSRSHHTTDGAVAHSSRSHHGQQEKQDEKKTIAGPSTRATAIDYREYREKKERERLEREKAVAAIGCHVADPNKPHHSHHHKQVSNASMSNKHQMPSVQKGTGLHHNHHHRPDMKVGQPVPQRHSGSSQPNRDPNRQRLPREHSAGMAGTSAGIAHSSHHANLDSSSSESIGHRSDSGAVQDTASSVHGSLHEKMSNNHSGHRLNALDSKHQGHDKRLYRGEDPRLKSAKYADVNRMEAQLRRKAEALEQRSEEVRKLIEKPLPPPKQADIPYLMNAQQKQQAHHAKYNQQQQDKGSSFTGDMKHPATTSQNALPQGTSPSALLSQKTAPVKTQMYCQHTAQGVSQILKDIAIKNGNSQSCLSTLNNDDTKSEKRSRSTTHEEFAERNSVDVQQGNLHTPPGKHRSLFSPETPIVLRESHAQNARPKSKQKTPPSAATKMKERVSPFASSPTLQDSLTMKRPSNEGSVHKRTRASSIGESEQPVKIKTEIKTEDTTSLEAMKMLGRVPDLIQPIRDNLSLSNSRNSTSSVINDLKPPELIKPFESDQFRFNAMSQHKALSMNVNALTNGMDLNVVKQELPEHRVRREPLEHYVKKEPSGHRAPEPMHSQSQTKLEYTSPMKSAQSISALLQETLPPMPSLLQGLQQPSQLPLQQVHQDHLQHQQQHHQLQSIQHSLMDHQLPVTTQCLSIASDNFTPIASTVDISVLSDNVSMMLPSNSNMIELTAPTVSTVTTVPPIEEKRSEHHKSEKKKKKEKHKHKDKEKSKDKHKHKHKDKVKEKHREKKDKEKSEETPTAAPIKITIPKDKLNLSTEASSTVVGGGPLDKNISPQSTGLKIKIPKERLKGTDSVPSSSPAQPPMIQGPLKIKIRTDLGISRSSAAAPLPSSTSSSSNGSSGSLHMQLSSELSANEMTSRKRERAELIGDSSGSSCVPLTKKQALMLPTTGGYGQGHRPGERQNGRHYNSGSNNKVRGRGVRQHQGGRGPPPHHAVAGQRGGNAGGHYQRDIYGNGRGNRGHQQYHSHHPPTVRGDVGGKDTRPAITKAPASSCRSLNSPMRRSMAIWKMIGGSTQIVFNTFYAESHLTIRMSRVLLSRNQASLSKCMLLRNECRQKIHHSCKILVVGGGTAGCSMAAKLSRKLSDPKQVIVLEPSDVHYYQPLFTLVGGGISPYASSRRYMKEVLPKKAKWLKTSVVGFQPDVNKVSTHHGDTIEYDIMIVALGLQLYWDKIPGLTDSIHDPDAQVCSIYGPDTVPQVYQKIKNTGQGTAIFTFPNTPIKCPGAPQKIAYIAEDYFRKRKLRNGIDVVYNTALPVIFGVKKYADSLWGVCKRRDITVNLQTNLVKIDPSKRQATFEKLSSPGETLVQEYSLLHVTPPMGPPAVLKEHPALTNEAGFLCVDPKTLQHTKYSNVFGIGDCTNTPNSKTMAAIAAQGKVLYRNILDDLAGKPMTMAYDGYASCPLVTGYDKCILAEFDYKMQPKETFPVDQGKEFYAMFLLKKYMFPFIYWHLMLRGYWNGPEFFRKLTKVLKKD</sequence>
<feature type="compositionally biased region" description="Polar residues" evidence="30">
    <location>
        <begin position="815"/>
        <end position="825"/>
    </location>
</feature>
<feature type="region of interest" description="Disordered" evidence="30">
    <location>
        <begin position="304"/>
        <end position="414"/>
    </location>
</feature>
<dbReference type="SMART" id="SM00385">
    <property type="entry name" value="CYCLIN"/>
    <property type="match status" value="1"/>
</dbReference>
<feature type="region of interest" description="Disordered" evidence="30">
    <location>
        <begin position="1246"/>
        <end position="1420"/>
    </location>
</feature>
<evidence type="ECO:0000256" key="28">
    <source>
        <dbReference type="RuleBase" id="RU000383"/>
    </source>
</evidence>
<dbReference type="FunFam" id="1.10.472.10:FF:000009">
    <property type="entry name" value="cyclin-T2 isoform X1"/>
    <property type="match status" value="1"/>
</dbReference>
<evidence type="ECO:0000256" key="26">
    <source>
        <dbReference type="ARBA" id="ARBA00070160"/>
    </source>
</evidence>
<evidence type="ECO:0000256" key="2">
    <source>
        <dbReference type="ARBA" id="ARBA00004123"/>
    </source>
</evidence>
<keyword evidence="9" id="KW-0874">Quinone</keyword>
<feature type="region of interest" description="Disordered" evidence="30">
    <location>
        <begin position="726"/>
        <end position="850"/>
    </location>
</feature>
<feature type="compositionally biased region" description="Basic and acidic residues" evidence="30">
    <location>
        <begin position="736"/>
        <end position="757"/>
    </location>
</feature>
<dbReference type="PANTHER" id="PTHR10632:SF2">
    <property type="entry name" value="SULFIDE:QUINONE OXIDOREDUCTASE, MITOCHONDRIAL"/>
    <property type="match status" value="1"/>
</dbReference>
<evidence type="ECO:0000256" key="1">
    <source>
        <dbReference type="ARBA" id="ARBA00001974"/>
    </source>
</evidence>
<proteinExistence type="inferred from homology"/>
<evidence type="ECO:0000256" key="23">
    <source>
        <dbReference type="ARBA" id="ARBA00059167"/>
    </source>
</evidence>
<dbReference type="GO" id="GO:0071949">
    <property type="term" value="F:FAD binding"/>
    <property type="evidence" value="ECO:0007669"/>
    <property type="project" value="TreeGrafter"/>
</dbReference>
<keyword evidence="7" id="KW-0132">Cell division</keyword>
<comment type="catalytic activity">
    <reaction evidence="21">
        <text>ubiquinone-10 + hydrogen sulfide + glutathione + H(+) = S-sulfanylglutathione + ubiquinol-10</text>
        <dbReference type="Rhea" id="RHEA:62608"/>
        <dbReference type="ChEBI" id="CHEBI:15378"/>
        <dbReference type="ChEBI" id="CHEBI:29919"/>
        <dbReference type="ChEBI" id="CHEBI:46245"/>
        <dbReference type="ChEBI" id="CHEBI:57925"/>
        <dbReference type="ChEBI" id="CHEBI:58905"/>
        <dbReference type="ChEBI" id="CHEBI:64183"/>
    </reaction>
    <physiologicalReaction direction="left-to-right" evidence="21">
        <dbReference type="Rhea" id="RHEA:62609"/>
    </physiologicalReaction>
</comment>
<comment type="catalytic activity">
    <reaction evidence="22">
        <text>a quinone + hydrogen sulfide + glutathione + H(+) = S-sulfanylglutathione + a quinol</text>
        <dbReference type="Rhea" id="RHEA:55156"/>
        <dbReference type="ChEBI" id="CHEBI:15378"/>
        <dbReference type="ChEBI" id="CHEBI:24646"/>
        <dbReference type="ChEBI" id="CHEBI:29919"/>
        <dbReference type="ChEBI" id="CHEBI:57925"/>
        <dbReference type="ChEBI" id="CHEBI:58905"/>
        <dbReference type="ChEBI" id="CHEBI:132124"/>
        <dbReference type="EC" id="1.8.5.8"/>
    </reaction>
    <physiologicalReaction direction="left-to-right" evidence="22">
        <dbReference type="Rhea" id="RHEA:55157"/>
    </physiologicalReaction>
</comment>
<feature type="compositionally biased region" description="Polar residues" evidence="30">
    <location>
        <begin position="546"/>
        <end position="556"/>
    </location>
</feature>
<dbReference type="PANTHER" id="PTHR10632">
    <property type="entry name" value="SULFIDE:QUINONE OXIDOREDUCTASE"/>
    <property type="match status" value="1"/>
</dbReference>
<dbReference type="FunFam" id="1.10.472.10:FF:000004">
    <property type="entry name" value="Cyclin T2"/>
    <property type="match status" value="1"/>
</dbReference>
<dbReference type="Proteomes" id="UP000310200">
    <property type="component" value="Unassembled WGS sequence"/>
</dbReference>
<evidence type="ECO:0000256" key="4">
    <source>
        <dbReference type="ARBA" id="ARBA00008638"/>
    </source>
</evidence>
<dbReference type="Gene3D" id="1.10.472.10">
    <property type="entry name" value="Cyclin-like"/>
    <property type="match status" value="2"/>
</dbReference>
<evidence type="ECO:0000256" key="14">
    <source>
        <dbReference type="ARBA" id="ARBA00023015"/>
    </source>
</evidence>
<evidence type="ECO:0000256" key="29">
    <source>
        <dbReference type="SAM" id="Coils"/>
    </source>
</evidence>
<organism evidence="32 33">
    <name type="scientific">Temnothorax longispinosus</name>
    <dbReference type="NCBI Taxonomy" id="300112"/>
    <lineage>
        <taxon>Eukaryota</taxon>
        <taxon>Metazoa</taxon>
        <taxon>Ecdysozoa</taxon>
        <taxon>Arthropoda</taxon>
        <taxon>Hexapoda</taxon>
        <taxon>Insecta</taxon>
        <taxon>Pterygota</taxon>
        <taxon>Neoptera</taxon>
        <taxon>Endopterygota</taxon>
        <taxon>Hymenoptera</taxon>
        <taxon>Apocrita</taxon>
        <taxon>Aculeata</taxon>
        <taxon>Formicoidea</taxon>
        <taxon>Formicidae</taxon>
        <taxon>Myrmicinae</taxon>
        <taxon>Temnothorax</taxon>
    </lineage>
</organism>
<keyword evidence="12" id="KW-0809">Transit peptide</keyword>
<evidence type="ECO:0000256" key="13">
    <source>
        <dbReference type="ARBA" id="ARBA00023002"/>
    </source>
</evidence>
<protein>
    <recommendedName>
        <fullName evidence="26">Sulfide:quinone oxidoreductase, mitochondrial</fullName>
        <ecNumber evidence="25">1.8.5.8</ecNumber>
    </recommendedName>
    <alternativeName>
        <fullName evidence="27">Sulfide quinone oxidoreductase</fullName>
    </alternativeName>
</protein>
<keyword evidence="29" id="KW-0175">Coiled coil</keyword>
<keyword evidence="15 28" id="KW-0195">Cyclin</keyword>
<feature type="compositionally biased region" description="Polar residues" evidence="30">
    <location>
        <begin position="675"/>
        <end position="694"/>
    </location>
</feature>
<dbReference type="InterPro" id="IPR015904">
    <property type="entry name" value="Sulphide_quinone_reductase"/>
</dbReference>
<evidence type="ECO:0000256" key="21">
    <source>
        <dbReference type="ARBA" id="ARBA00052810"/>
    </source>
</evidence>
<evidence type="ECO:0000256" key="18">
    <source>
        <dbReference type="ARBA" id="ARBA00023242"/>
    </source>
</evidence>
<evidence type="ECO:0000256" key="8">
    <source>
        <dbReference type="ARBA" id="ARBA00022630"/>
    </source>
</evidence>
<evidence type="ECO:0000256" key="25">
    <source>
        <dbReference type="ARBA" id="ARBA00066447"/>
    </source>
</evidence>
<dbReference type="Pfam" id="PF07992">
    <property type="entry name" value="Pyr_redox_2"/>
    <property type="match status" value="1"/>
</dbReference>
<evidence type="ECO:0000313" key="33">
    <source>
        <dbReference type="Proteomes" id="UP000310200"/>
    </source>
</evidence>
<dbReference type="InterPro" id="IPR036915">
    <property type="entry name" value="Cyclin-like_sf"/>
</dbReference>
<evidence type="ECO:0000256" key="10">
    <source>
        <dbReference type="ARBA" id="ARBA00022827"/>
    </source>
</evidence>
<keyword evidence="18" id="KW-0539">Nucleus</keyword>
<feature type="compositionally biased region" description="Basic and acidic residues" evidence="30">
    <location>
        <begin position="1144"/>
        <end position="1160"/>
    </location>
</feature>
<accession>A0A4S2KX07</accession>
<evidence type="ECO:0000256" key="30">
    <source>
        <dbReference type="SAM" id="MobiDB-lite"/>
    </source>
</evidence>
<feature type="compositionally biased region" description="Basic and acidic residues" evidence="30">
    <location>
        <begin position="501"/>
        <end position="512"/>
    </location>
</feature>
<evidence type="ECO:0000256" key="24">
    <source>
        <dbReference type="ARBA" id="ARBA00060891"/>
    </source>
</evidence>
<evidence type="ECO:0000256" key="20">
    <source>
        <dbReference type="ARBA" id="ARBA00051038"/>
    </source>
</evidence>
<evidence type="ECO:0000256" key="16">
    <source>
        <dbReference type="ARBA" id="ARBA00023128"/>
    </source>
</evidence>
<evidence type="ECO:0000256" key="5">
    <source>
        <dbReference type="ARBA" id="ARBA00022499"/>
    </source>
</evidence>
<feature type="compositionally biased region" description="Basic and acidic residues" evidence="30">
    <location>
        <begin position="389"/>
        <end position="399"/>
    </location>
</feature>
<keyword evidence="33" id="KW-1185">Reference proteome</keyword>
<dbReference type="FunFam" id="3.50.50.60:FF:000034">
    <property type="entry name" value="sulfide:quinone oxidoreductase, mitochondrial"/>
    <property type="match status" value="1"/>
</dbReference>
<evidence type="ECO:0000256" key="17">
    <source>
        <dbReference type="ARBA" id="ARBA00023163"/>
    </source>
</evidence>
<feature type="compositionally biased region" description="Polar residues" evidence="30">
    <location>
        <begin position="1177"/>
        <end position="1186"/>
    </location>
</feature>
<evidence type="ECO:0000256" key="15">
    <source>
        <dbReference type="ARBA" id="ARBA00023127"/>
    </source>
</evidence>
<dbReference type="GO" id="GO:0070224">
    <property type="term" value="F:sulfide:quinone oxidoreductase activity"/>
    <property type="evidence" value="ECO:0007669"/>
    <property type="project" value="TreeGrafter"/>
</dbReference>
<comment type="subcellular location">
    <subcellularLocation>
        <location evidence="3">Mitochondrion</location>
    </subcellularLocation>
    <subcellularLocation>
        <location evidence="2">Nucleus</location>
    </subcellularLocation>
</comment>
<dbReference type="EMBL" id="QBLH01001194">
    <property type="protein sequence ID" value="TGZ52728.1"/>
    <property type="molecule type" value="Genomic_DNA"/>
</dbReference>
<dbReference type="InterPro" id="IPR013763">
    <property type="entry name" value="Cyclin-like_dom"/>
</dbReference>
<evidence type="ECO:0000256" key="3">
    <source>
        <dbReference type="ARBA" id="ARBA00004173"/>
    </source>
</evidence>
<dbReference type="InterPro" id="IPR036188">
    <property type="entry name" value="FAD/NAD-bd_sf"/>
</dbReference>
<keyword evidence="6" id="KW-0597">Phosphoprotein</keyword>
<dbReference type="GO" id="GO:0051301">
    <property type="term" value="P:cell division"/>
    <property type="evidence" value="ECO:0007669"/>
    <property type="project" value="UniProtKB-KW"/>
</dbReference>
<keyword evidence="10" id="KW-0274">FAD</keyword>
<dbReference type="Pfam" id="PF00134">
    <property type="entry name" value="Cyclin_N"/>
    <property type="match status" value="1"/>
</dbReference>
<keyword evidence="13" id="KW-0560">Oxidoreductase</keyword>
<keyword evidence="11" id="KW-0832">Ubl conjugation</keyword>
<comment type="function">
    <text evidence="23">Catalyzes the oxidation of hydrogen sulfide with the help of a quinone, such as ubiquinone-10, giving rise to thiosulfate and ultimately to sulfane (molecular sulfur) atoms. Requires an additional electron acceptor; can use sulfite, sulfide or cyanide (in vitro). It is believed the in vivo electron acceptor is glutathione.</text>
</comment>
<feature type="compositionally biased region" description="Basic residues" evidence="30">
    <location>
        <begin position="1382"/>
        <end position="1394"/>
    </location>
</feature>
<feature type="region of interest" description="Disordered" evidence="30">
    <location>
        <begin position="259"/>
        <end position="280"/>
    </location>
</feature>
<reference evidence="32 33" key="1">
    <citation type="journal article" date="2019" name="Philos. Trans. R. Soc. Lond., B, Biol. Sci.">
        <title>Ant behaviour and brain gene expression of defending hosts depend on the ecological success of the intruding social parasite.</title>
        <authorList>
            <person name="Kaur R."/>
            <person name="Stoldt M."/>
            <person name="Jongepier E."/>
            <person name="Feldmeyer B."/>
            <person name="Menzel F."/>
            <person name="Bornberg-Bauer E."/>
            <person name="Foitzik S."/>
        </authorList>
    </citation>
    <scope>NUCLEOTIDE SEQUENCE [LARGE SCALE GENOMIC DNA]</scope>
    <source>
        <tissue evidence="32">Whole body</tissue>
    </source>
</reference>
<comment type="cofactor">
    <cofactor evidence="1">
        <name>FAD</name>
        <dbReference type="ChEBI" id="CHEBI:57692"/>
    </cofactor>
</comment>
<keyword evidence="16" id="KW-0496">Mitochondrion</keyword>
<feature type="compositionally biased region" description="Polar residues" evidence="30">
    <location>
        <begin position="452"/>
        <end position="468"/>
    </location>
</feature>
<dbReference type="GO" id="GO:0005634">
    <property type="term" value="C:nucleus"/>
    <property type="evidence" value="ECO:0007669"/>
    <property type="project" value="UniProtKB-SubCell"/>
</dbReference>
<keyword evidence="17" id="KW-0804">Transcription</keyword>
<evidence type="ECO:0000313" key="32">
    <source>
        <dbReference type="EMBL" id="TGZ52728.1"/>
    </source>
</evidence>
<feature type="domain" description="Cyclin-like" evidence="31">
    <location>
        <begin position="38"/>
        <end position="137"/>
    </location>
</feature>
<feature type="compositionally biased region" description="Low complexity" evidence="30">
    <location>
        <begin position="334"/>
        <end position="347"/>
    </location>
</feature>
<feature type="compositionally biased region" description="Low complexity" evidence="30">
    <location>
        <begin position="355"/>
        <end position="369"/>
    </location>
</feature>
<gene>
    <name evidence="32" type="ORF">DBV15_02527</name>
</gene>
<feature type="compositionally biased region" description="Basic and acidic residues" evidence="30">
    <location>
        <begin position="1106"/>
        <end position="1115"/>
    </location>
</feature>
<feature type="compositionally biased region" description="Polar residues" evidence="30">
    <location>
        <begin position="1329"/>
        <end position="1338"/>
    </location>
</feature>
<feature type="coiled-coil region" evidence="29">
    <location>
        <begin position="599"/>
        <end position="629"/>
    </location>
</feature>
<dbReference type="GO" id="GO:0106436">
    <property type="term" value="F:glutathione-dependent sulfide quinone oxidoreductase activity"/>
    <property type="evidence" value="ECO:0007669"/>
    <property type="project" value="UniProtKB-EC"/>
</dbReference>
<keyword evidence="8" id="KW-0285">Flavoprotein</keyword>
<feature type="region of interest" description="Disordered" evidence="30">
    <location>
        <begin position="646"/>
        <end position="694"/>
    </location>
</feature>
<dbReference type="Pfam" id="PF21797">
    <property type="entry name" value="CycT2-like_C"/>
    <property type="match status" value="1"/>
</dbReference>
<dbReference type="InterPro" id="IPR023753">
    <property type="entry name" value="FAD/NAD-binding_dom"/>
</dbReference>
<feature type="compositionally biased region" description="Basic residues" evidence="30">
    <location>
        <begin position="471"/>
        <end position="480"/>
    </location>
</feature>
<dbReference type="GO" id="GO:0048038">
    <property type="term" value="F:quinone binding"/>
    <property type="evidence" value="ECO:0007669"/>
    <property type="project" value="UniProtKB-KW"/>
</dbReference>
<comment type="similarity">
    <text evidence="4">Belongs to the cyclin family. Cyclin C subfamily.</text>
</comment>
<dbReference type="CDD" id="cd20538">
    <property type="entry name" value="CYCLIN_CCNT_rpt1"/>
    <property type="match status" value="1"/>
</dbReference>